<sequence length="240" mass="24856">MTREEFLERLGDLLACLPAEQIEESKAFYAEAIADRMEDGMSEEEAVAAIGSPGAVAEAILNDLPAVPRVIAKTRRRSNVLLWILAIVGSPLWFVLALAFAAVAFTVYLCIWILALCVWIIAAALGASGIVALALATCGIAIGNVPYVLAMAGAGLGLMGGTLFVGAGAWAVTKQIARLSALWVNKALSPFSKHRGDGETGRPNGRAGRLPVNPSVDGGGDAERTAGGEHFSAAATAALN</sequence>
<evidence type="ECO:0000313" key="4">
    <source>
        <dbReference type="Proteomes" id="UP000195781"/>
    </source>
</evidence>
<evidence type="ECO:0008006" key="5">
    <source>
        <dbReference type="Google" id="ProtNLM"/>
    </source>
</evidence>
<proteinExistence type="predicted"/>
<feature type="transmembrane region" description="Helical" evidence="2">
    <location>
        <begin position="111"/>
        <end position="135"/>
    </location>
</feature>
<keyword evidence="2" id="KW-1133">Transmembrane helix</keyword>
<dbReference type="AlphaFoldDB" id="A0A1Y3XUN1"/>
<dbReference type="Pfam" id="PF22564">
    <property type="entry name" value="HAAS"/>
    <property type="match status" value="1"/>
</dbReference>
<feature type="region of interest" description="Disordered" evidence="1">
    <location>
        <begin position="194"/>
        <end position="226"/>
    </location>
</feature>
<comment type="caution">
    <text evidence="3">The sequence shown here is derived from an EMBL/GenBank/DDBJ whole genome shotgun (WGS) entry which is preliminary data.</text>
</comment>
<dbReference type="EMBL" id="NFIE01000008">
    <property type="protein sequence ID" value="OUN88831.1"/>
    <property type="molecule type" value="Genomic_DNA"/>
</dbReference>
<dbReference type="RefSeq" id="WP_019239548.1">
    <property type="nucleotide sequence ID" value="NZ_CABKRW010000058.1"/>
</dbReference>
<accession>A0A1Y3XUN1</accession>
<dbReference type="Proteomes" id="UP000195781">
    <property type="component" value="Unassembled WGS sequence"/>
</dbReference>
<gene>
    <name evidence="3" type="ORF">B5G02_04500</name>
</gene>
<reference evidence="4" key="1">
    <citation type="submission" date="2017-04" db="EMBL/GenBank/DDBJ databases">
        <title>Function of individual gut microbiota members based on whole genome sequencing of pure cultures obtained from chicken caecum.</title>
        <authorList>
            <person name="Medvecky M."/>
            <person name="Cejkova D."/>
            <person name="Polansky O."/>
            <person name="Karasova D."/>
            <person name="Kubasova T."/>
            <person name="Cizek A."/>
            <person name="Rychlik I."/>
        </authorList>
    </citation>
    <scope>NUCLEOTIDE SEQUENCE [LARGE SCALE GENOMIC DNA]</scope>
    <source>
        <strain evidence="4">An5</strain>
    </source>
</reference>
<feature type="transmembrane region" description="Helical" evidence="2">
    <location>
        <begin position="80"/>
        <end position="105"/>
    </location>
</feature>
<keyword evidence="4" id="KW-1185">Reference proteome</keyword>
<keyword evidence="2" id="KW-0812">Transmembrane</keyword>
<name>A0A1Y3XUN1_9ACTN</name>
<organism evidence="3 4">
    <name type="scientific">[Collinsella] massiliensis</name>
    <dbReference type="NCBI Taxonomy" id="1232426"/>
    <lineage>
        <taxon>Bacteria</taxon>
        <taxon>Bacillati</taxon>
        <taxon>Actinomycetota</taxon>
        <taxon>Coriobacteriia</taxon>
        <taxon>Coriobacteriales</taxon>
        <taxon>Coriobacteriaceae</taxon>
        <taxon>Enorma</taxon>
    </lineage>
</organism>
<evidence type="ECO:0000256" key="1">
    <source>
        <dbReference type="SAM" id="MobiDB-lite"/>
    </source>
</evidence>
<evidence type="ECO:0000256" key="2">
    <source>
        <dbReference type="SAM" id="Phobius"/>
    </source>
</evidence>
<protein>
    <recommendedName>
        <fullName evidence="5">DUF1700 domain-containing protein</fullName>
    </recommendedName>
</protein>
<evidence type="ECO:0000313" key="3">
    <source>
        <dbReference type="EMBL" id="OUN88831.1"/>
    </source>
</evidence>
<feature type="transmembrane region" description="Helical" evidence="2">
    <location>
        <begin position="147"/>
        <end position="172"/>
    </location>
</feature>
<dbReference type="OrthoDB" id="9804829at2"/>
<keyword evidence="2" id="KW-0472">Membrane</keyword>